<organism evidence="2">
    <name type="scientific">Dulem virus 32</name>
    <dbReference type="NCBI Taxonomy" id="3145750"/>
    <lineage>
        <taxon>Viruses</taxon>
        <taxon>Duplodnaviria</taxon>
        <taxon>Heunggongvirae</taxon>
        <taxon>Uroviricota</taxon>
        <taxon>Caudoviricetes</taxon>
    </lineage>
</organism>
<evidence type="ECO:0000256" key="1">
    <source>
        <dbReference type="SAM" id="MobiDB-lite"/>
    </source>
</evidence>
<name>A0AAU8B2I7_9CAUD</name>
<reference evidence="2" key="1">
    <citation type="submission" date="2024-03" db="EMBL/GenBank/DDBJ databases">
        <title>Diverse circular DNA viruses in blood, oral, and fecal samples of captive lemurs.</title>
        <authorList>
            <person name="Paietta E.N."/>
            <person name="Kraberger S."/>
            <person name="Lund M.C."/>
            <person name="Custer J.M."/>
            <person name="Vargas K.M."/>
            <person name="Ehmke E.E."/>
            <person name="Yoder A.D."/>
            <person name="Varsani A."/>
        </authorList>
    </citation>
    <scope>NUCLEOTIDE SEQUENCE</scope>
    <source>
        <strain evidence="2">Duke_24SF_91</strain>
    </source>
</reference>
<dbReference type="EMBL" id="PP511597">
    <property type="protein sequence ID" value="XCD05773.1"/>
    <property type="molecule type" value="Genomic_DNA"/>
</dbReference>
<protein>
    <submittedName>
        <fullName evidence="2">Uncharacterized protein</fullName>
    </submittedName>
</protein>
<proteinExistence type="predicted"/>
<accession>A0AAU8B2I7</accession>
<feature type="region of interest" description="Disordered" evidence="1">
    <location>
        <begin position="38"/>
        <end position="61"/>
    </location>
</feature>
<evidence type="ECO:0000313" key="2">
    <source>
        <dbReference type="EMBL" id="XCD05773.1"/>
    </source>
</evidence>
<sequence length="61" mass="6574">MKLFCPEYPNLFIPKYGVQFIEGVAEAGDANGKAILKSSPHVTAETPEGLEGAAPKRQKNN</sequence>